<reference evidence="2" key="1">
    <citation type="submission" date="2022-04" db="EMBL/GenBank/DDBJ databases">
        <authorList>
            <person name="Xu L."/>
            <person name="Lv Z."/>
        </authorList>
    </citation>
    <scope>NUCLEOTIDE SEQUENCE</scope>
    <source>
        <strain evidence="2">LV_2022a</strain>
    </source>
</reference>
<evidence type="ECO:0000313" key="2">
    <source>
        <dbReference type="EMBL" id="KAK4467368.1"/>
    </source>
</evidence>
<keyword evidence="1" id="KW-0812">Transmembrane</keyword>
<keyword evidence="1" id="KW-1133">Transmembrane helix</keyword>
<dbReference type="Proteomes" id="UP001292079">
    <property type="component" value="Unassembled WGS sequence"/>
</dbReference>
<name>A0AAE1Z574_SCHME</name>
<dbReference type="EMBL" id="JALJAT010000147">
    <property type="protein sequence ID" value="KAK4467368.1"/>
    <property type="molecule type" value="Genomic_DNA"/>
</dbReference>
<feature type="non-terminal residue" evidence="2">
    <location>
        <position position="129"/>
    </location>
</feature>
<feature type="transmembrane region" description="Helical" evidence="1">
    <location>
        <begin position="20"/>
        <end position="39"/>
    </location>
</feature>
<protein>
    <submittedName>
        <fullName evidence="2">Uncharacterized protein</fullName>
    </submittedName>
</protein>
<comment type="caution">
    <text evidence="2">The sequence shown here is derived from an EMBL/GenBank/DDBJ whole genome shotgun (WGS) entry which is preliminary data.</text>
</comment>
<accession>A0AAE1Z574</accession>
<keyword evidence="3" id="KW-1185">Reference proteome</keyword>
<organism evidence="2 3">
    <name type="scientific">Schistosoma mekongi</name>
    <name type="common">Parasitic worm</name>
    <dbReference type="NCBI Taxonomy" id="38744"/>
    <lineage>
        <taxon>Eukaryota</taxon>
        <taxon>Metazoa</taxon>
        <taxon>Spiralia</taxon>
        <taxon>Lophotrochozoa</taxon>
        <taxon>Platyhelminthes</taxon>
        <taxon>Trematoda</taxon>
        <taxon>Digenea</taxon>
        <taxon>Strigeidida</taxon>
        <taxon>Schistosomatoidea</taxon>
        <taxon>Schistosomatidae</taxon>
        <taxon>Schistosoma</taxon>
    </lineage>
</organism>
<feature type="transmembrane region" description="Helical" evidence="1">
    <location>
        <begin position="45"/>
        <end position="65"/>
    </location>
</feature>
<sequence>PTCMMSSRVIEMKASNISKLNTFCQLSSIILSMTYSLYGFPNYKYLNAVWLLSAGTTITSGVGYLKRLPEWRKRIIQIPKKLLSAGTHNYSGVGYLKRLPEWRKRIIQIPKKSKSMNTFSGYITVLAGA</sequence>
<gene>
    <name evidence="2" type="ORF">MN116_008863</name>
</gene>
<evidence type="ECO:0000256" key="1">
    <source>
        <dbReference type="SAM" id="Phobius"/>
    </source>
</evidence>
<dbReference type="AlphaFoldDB" id="A0AAE1Z574"/>
<reference evidence="2" key="2">
    <citation type="journal article" date="2023" name="Infect Dis Poverty">
        <title>Chromosome-scale genome of the human blood fluke Schistosoma mekongi and its implications for public health.</title>
        <authorList>
            <person name="Zhou M."/>
            <person name="Xu L."/>
            <person name="Xu D."/>
            <person name="Chen W."/>
            <person name="Khan J."/>
            <person name="Hu Y."/>
            <person name="Huang H."/>
            <person name="Wei H."/>
            <person name="Zhang Y."/>
            <person name="Chusongsang P."/>
            <person name="Tanasarnprasert K."/>
            <person name="Hu X."/>
            <person name="Limpanont Y."/>
            <person name="Lv Z."/>
        </authorList>
    </citation>
    <scope>NUCLEOTIDE SEQUENCE</scope>
    <source>
        <strain evidence="2">LV_2022a</strain>
    </source>
</reference>
<evidence type="ECO:0000313" key="3">
    <source>
        <dbReference type="Proteomes" id="UP001292079"/>
    </source>
</evidence>
<keyword evidence="1" id="KW-0472">Membrane</keyword>
<proteinExistence type="predicted"/>